<dbReference type="AlphaFoldDB" id="A0A5J6N389"/>
<keyword evidence="2" id="KW-0378">Hydrolase</keyword>
<dbReference type="KEGG" id="hadh:FRZ61_44030"/>
<evidence type="ECO:0000313" key="5">
    <source>
        <dbReference type="Proteomes" id="UP000325797"/>
    </source>
</evidence>
<sequence length="228" mass="23827">MSSPFDLDGPVVAPVAGGPAQQLVVLLHGYGADGNDLIELAPHWAKLLPHAAFVSPHAPFPCEAAPYGRQWFGFEGRDQAAIYAGVQAAAGILDRFLDMVLAEFNLPAHRLALMGFSQGTMMSLHVAPRREAAVGGIVGYSGRLIAPQLLANEIQSRPPVLLVHGDADPVVPFAAMAEAAQALTALGLKVETERRPGLPHAIDPTGLAKGGAFLARVLTQDEAAPAKA</sequence>
<evidence type="ECO:0000259" key="3">
    <source>
        <dbReference type="Pfam" id="PF02230"/>
    </source>
</evidence>
<comment type="similarity">
    <text evidence="1">Belongs to the AB hydrolase superfamily. AB hydrolase 2 family.</text>
</comment>
<dbReference type="EMBL" id="CP042582">
    <property type="protein sequence ID" value="QEX24462.1"/>
    <property type="molecule type" value="Genomic_DNA"/>
</dbReference>
<accession>A0A5J6N389</accession>
<name>A0A5J6N389_9PROT</name>
<evidence type="ECO:0000313" key="4">
    <source>
        <dbReference type="EMBL" id="QEX24462.1"/>
    </source>
</evidence>
<protein>
    <submittedName>
        <fullName evidence="4">Phospholipase/carboxylesterase</fullName>
    </submittedName>
</protein>
<feature type="domain" description="Phospholipase/carboxylesterase/thioesterase" evidence="3">
    <location>
        <begin position="17"/>
        <end position="215"/>
    </location>
</feature>
<dbReference type="Pfam" id="PF02230">
    <property type="entry name" value="Abhydrolase_2"/>
    <property type="match status" value="1"/>
</dbReference>
<evidence type="ECO:0000256" key="1">
    <source>
        <dbReference type="ARBA" id="ARBA00006499"/>
    </source>
</evidence>
<keyword evidence="5" id="KW-1185">Reference proteome</keyword>
<dbReference type="SUPFAM" id="SSF53474">
    <property type="entry name" value="alpha/beta-Hydrolases"/>
    <property type="match status" value="1"/>
</dbReference>
<dbReference type="InterPro" id="IPR003140">
    <property type="entry name" value="PLipase/COase/thioEstase"/>
</dbReference>
<reference evidence="4 5" key="1">
    <citation type="submission" date="2019-08" db="EMBL/GenBank/DDBJ databases">
        <title>Hyperibacter terrae gen. nov., sp. nov. and Hyperibacter viscosus sp. nov., two new members in the family Rhodospirillaceae isolated from the rhizosphere of Hypericum perforatum.</title>
        <authorList>
            <person name="Noviana Z."/>
        </authorList>
    </citation>
    <scope>NUCLEOTIDE SEQUENCE [LARGE SCALE GENOMIC DNA]</scope>
    <source>
        <strain evidence="4 5">R5959</strain>
    </source>
</reference>
<dbReference type="InterPro" id="IPR029058">
    <property type="entry name" value="AB_hydrolase_fold"/>
</dbReference>
<dbReference type="Proteomes" id="UP000325797">
    <property type="component" value="Chromosome"/>
</dbReference>
<dbReference type="RefSeq" id="WP_151119740.1">
    <property type="nucleotide sequence ID" value="NZ_CP042582.1"/>
</dbReference>
<dbReference type="PANTHER" id="PTHR10655:SF17">
    <property type="entry name" value="LYSOPHOSPHOLIPASE-LIKE PROTEIN 1"/>
    <property type="match status" value="1"/>
</dbReference>
<evidence type="ECO:0000256" key="2">
    <source>
        <dbReference type="ARBA" id="ARBA00022801"/>
    </source>
</evidence>
<gene>
    <name evidence="4" type="ORF">FRZ61_44030</name>
</gene>
<proteinExistence type="inferred from homology"/>
<dbReference type="OrthoDB" id="9801763at2"/>
<dbReference type="Gene3D" id="3.40.50.1820">
    <property type="entry name" value="alpha/beta hydrolase"/>
    <property type="match status" value="1"/>
</dbReference>
<dbReference type="GO" id="GO:0016787">
    <property type="term" value="F:hydrolase activity"/>
    <property type="evidence" value="ECO:0007669"/>
    <property type="project" value="UniProtKB-KW"/>
</dbReference>
<dbReference type="InterPro" id="IPR050565">
    <property type="entry name" value="LYPA1-2/EST-like"/>
</dbReference>
<organism evidence="4 5">
    <name type="scientific">Hypericibacter adhaerens</name>
    <dbReference type="NCBI Taxonomy" id="2602016"/>
    <lineage>
        <taxon>Bacteria</taxon>
        <taxon>Pseudomonadati</taxon>
        <taxon>Pseudomonadota</taxon>
        <taxon>Alphaproteobacteria</taxon>
        <taxon>Rhodospirillales</taxon>
        <taxon>Dongiaceae</taxon>
        <taxon>Hypericibacter</taxon>
    </lineage>
</organism>
<dbReference type="PANTHER" id="PTHR10655">
    <property type="entry name" value="LYSOPHOSPHOLIPASE-RELATED"/>
    <property type="match status" value="1"/>
</dbReference>